<dbReference type="RefSeq" id="WP_034712202.1">
    <property type="nucleotide sequence ID" value="NZ_JPRH01000005.1"/>
</dbReference>
<protein>
    <recommendedName>
        <fullName evidence="1">DUF7825 domain-containing protein</fullName>
    </recommendedName>
</protein>
<dbReference type="AlphaFoldDB" id="A0A086A552"/>
<name>A0A086A552_9FLAO</name>
<organism evidence="2 3">
    <name type="scientific">Chryseobacterium soli</name>
    <dbReference type="NCBI Taxonomy" id="445961"/>
    <lineage>
        <taxon>Bacteria</taxon>
        <taxon>Pseudomonadati</taxon>
        <taxon>Bacteroidota</taxon>
        <taxon>Flavobacteriia</taxon>
        <taxon>Flavobacteriales</taxon>
        <taxon>Weeksellaceae</taxon>
        <taxon>Chryseobacterium group</taxon>
        <taxon>Chryseobacterium</taxon>
    </lineage>
</organism>
<dbReference type="Pfam" id="PF25149">
    <property type="entry name" value="DUF7825"/>
    <property type="match status" value="1"/>
</dbReference>
<dbReference type="eggNOG" id="COG3831">
    <property type="taxonomic scope" value="Bacteria"/>
</dbReference>
<reference evidence="2 3" key="1">
    <citation type="submission" date="2014-07" db="EMBL/GenBank/DDBJ databases">
        <title>Genome of Chryseobacterium soli DSM 19298.</title>
        <authorList>
            <person name="Stropko S.J."/>
            <person name="Pipes S.E."/>
            <person name="Newman J."/>
        </authorList>
    </citation>
    <scope>NUCLEOTIDE SEQUENCE [LARGE SCALE GENOMIC DNA]</scope>
    <source>
        <strain evidence="2 3">DSM 19298</strain>
    </source>
</reference>
<feature type="domain" description="DUF7825" evidence="1">
    <location>
        <begin position="134"/>
        <end position="267"/>
    </location>
</feature>
<dbReference type="InterPro" id="IPR056727">
    <property type="entry name" value="DUF7825"/>
</dbReference>
<dbReference type="OrthoDB" id="1236885at2"/>
<gene>
    <name evidence="2" type="ORF">IW15_14055</name>
</gene>
<evidence type="ECO:0000313" key="3">
    <source>
        <dbReference type="Proteomes" id="UP000028705"/>
    </source>
</evidence>
<sequence>MLIEGEFKAIYLHDKIKEIILFLEKLIPKEKEKIIVILKNSLKKDRGHNAVSVLATLGCSKNKGTIEHRKVLKFSLNAVNLTFSKNHSRVFFELFTYLIPTVRKIRILVLRAKKQTIPEVEKKYTWNAVLPDDCMKLGLPFQKIYSLFISAELFSKDKPFSGTAFEAFINRAVVADFDLSVFGLLVGEKISFGLAQVKKITSVLSRYINLNPEYNQTFEKLIISILTAIKNPVFNLKKLLELYYELMKLNHSAPDKALIENLKAWEKKIT</sequence>
<dbReference type="EMBL" id="JPRH01000005">
    <property type="protein sequence ID" value="KFF11816.1"/>
    <property type="molecule type" value="Genomic_DNA"/>
</dbReference>
<accession>A0A086A552</accession>
<proteinExistence type="predicted"/>
<evidence type="ECO:0000313" key="2">
    <source>
        <dbReference type="EMBL" id="KFF11816.1"/>
    </source>
</evidence>
<dbReference type="Proteomes" id="UP000028705">
    <property type="component" value="Unassembled WGS sequence"/>
</dbReference>
<dbReference type="STRING" id="445961.IW15_14055"/>
<keyword evidence="3" id="KW-1185">Reference proteome</keyword>
<comment type="caution">
    <text evidence="2">The sequence shown here is derived from an EMBL/GenBank/DDBJ whole genome shotgun (WGS) entry which is preliminary data.</text>
</comment>
<evidence type="ECO:0000259" key="1">
    <source>
        <dbReference type="Pfam" id="PF25149"/>
    </source>
</evidence>